<protein>
    <submittedName>
        <fullName evidence="2">Uncharacterized protein</fullName>
    </submittedName>
</protein>
<organism evidence="2 3">
    <name type="scientific">Sediminivirga luteola</name>
    <dbReference type="NCBI Taxonomy" id="1774748"/>
    <lineage>
        <taxon>Bacteria</taxon>
        <taxon>Bacillati</taxon>
        <taxon>Actinomycetota</taxon>
        <taxon>Actinomycetes</taxon>
        <taxon>Micrococcales</taxon>
        <taxon>Brevibacteriaceae</taxon>
        <taxon>Sediminivirga</taxon>
    </lineage>
</organism>
<feature type="region of interest" description="Disordered" evidence="1">
    <location>
        <begin position="247"/>
        <end position="283"/>
    </location>
</feature>
<evidence type="ECO:0000313" key="3">
    <source>
        <dbReference type="Proteomes" id="UP000616114"/>
    </source>
</evidence>
<feature type="compositionally biased region" description="Basic residues" evidence="1">
    <location>
        <begin position="273"/>
        <end position="283"/>
    </location>
</feature>
<reference evidence="2" key="1">
    <citation type="journal article" date="2014" name="Int. J. Syst. Evol. Microbiol.">
        <title>Complete genome sequence of Corynebacterium casei LMG S-19264T (=DSM 44701T), isolated from a smear-ripened cheese.</title>
        <authorList>
            <consortium name="US DOE Joint Genome Institute (JGI-PGF)"/>
            <person name="Walter F."/>
            <person name="Albersmeier A."/>
            <person name="Kalinowski J."/>
            <person name="Ruckert C."/>
        </authorList>
    </citation>
    <scope>NUCLEOTIDE SEQUENCE</scope>
    <source>
        <strain evidence="2">CGMCC 1.12785</strain>
    </source>
</reference>
<dbReference type="RefSeq" id="WP_188551487.1">
    <property type="nucleotide sequence ID" value="NZ_BMFY01000013.1"/>
</dbReference>
<evidence type="ECO:0000313" key="2">
    <source>
        <dbReference type="EMBL" id="GGA23090.1"/>
    </source>
</evidence>
<proteinExistence type="predicted"/>
<dbReference type="EMBL" id="BMFY01000013">
    <property type="protein sequence ID" value="GGA23090.1"/>
    <property type="molecule type" value="Genomic_DNA"/>
</dbReference>
<evidence type="ECO:0000256" key="1">
    <source>
        <dbReference type="SAM" id="MobiDB-lite"/>
    </source>
</evidence>
<dbReference type="Proteomes" id="UP000616114">
    <property type="component" value="Unassembled WGS sequence"/>
</dbReference>
<gene>
    <name evidence="2" type="ORF">GCM10011333_27670</name>
</gene>
<reference evidence="2" key="2">
    <citation type="submission" date="2020-09" db="EMBL/GenBank/DDBJ databases">
        <authorList>
            <person name="Sun Q."/>
            <person name="Zhou Y."/>
        </authorList>
    </citation>
    <scope>NUCLEOTIDE SEQUENCE</scope>
    <source>
        <strain evidence="2">CGMCC 1.12785</strain>
    </source>
</reference>
<dbReference type="AlphaFoldDB" id="A0A8J2U040"/>
<accession>A0A8J2U040</accession>
<keyword evidence="3" id="KW-1185">Reference proteome</keyword>
<comment type="caution">
    <text evidence="2">The sequence shown here is derived from an EMBL/GenBank/DDBJ whole genome shotgun (WGS) entry which is preliminary data.</text>
</comment>
<name>A0A8J2U040_9MICO</name>
<sequence>MDDRGTPVLERWIDDDLAIVRVPGVMAGAADAAGPDPGRLHWAVRSRSFSWRRWAQVPHCAVPARHRGGIPDVVVLEECGAGRLEEFLAARGTVRAGEAVTVLTALLRAICAAPAPSAGGTRLSARTAAIRATGEPVLLPGTSVPGAGTVGRDCLALLYRMLTGRDWMRTAVPLGELRPGTSPQLLELVAALDAEALTAEDILSRLGVLGPAEPLVLLPAVPGTERAAEMTAQIVPGSVLAQLRRRLGPESPDDPDDAAEPGSSSGDGDSRRPGRVRRRHGRGASRSRWMIAAGAVLLILGAGTAAAGVFRPGADAVEATPECEPGAAAGDPLCALQDLTALRETMVHEGRPELLDRITVPGSPAYRQDARLLSRFADLELISAPEISVEDLRLAPAGTGDAAAQPASGLQPEHRTAVVCARARTGEYRYRQDGLTGSQRAADEELAFHLVHTQKEGWRVERIGSACPAGPPS</sequence>